<evidence type="ECO:0000313" key="4">
    <source>
        <dbReference type="Proteomes" id="UP000054359"/>
    </source>
</evidence>
<reference evidence="3 4" key="1">
    <citation type="submission" date="2013-11" db="EMBL/GenBank/DDBJ databases">
        <title>Genome sequencing of Stegodyphus mimosarum.</title>
        <authorList>
            <person name="Bechsgaard J."/>
        </authorList>
    </citation>
    <scope>NUCLEOTIDE SEQUENCE [LARGE SCALE GENOMIC DNA]</scope>
</reference>
<accession>A0A087TMA8</accession>
<name>A0A087TMA8_STEMI</name>
<dbReference type="Pfam" id="PF03221">
    <property type="entry name" value="HTH_Tnp_Tc5"/>
    <property type="match status" value="1"/>
</dbReference>
<evidence type="ECO:0000256" key="1">
    <source>
        <dbReference type="ARBA" id="ARBA00023125"/>
    </source>
</evidence>
<dbReference type="GO" id="GO:0003677">
    <property type="term" value="F:DNA binding"/>
    <property type="evidence" value="ECO:0007669"/>
    <property type="project" value="UniProtKB-KW"/>
</dbReference>
<dbReference type="Proteomes" id="UP000054359">
    <property type="component" value="Unassembled WGS sequence"/>
</dbReference>
<gene>
    <name evidence="3" type="ORF">X975_04298</name>
</gene>
<dbReference type="OrthoDB" id="7790597at2759"/>
<dbReference type="EMBL" id="KK115866">
    <property type="protein sequence ID" value="KFM66247.1"/>
    <property type="molecule type" value="Genomic_DNA"/>
</dbReference>
<evidence type="ECO:0000259" key="2">
    <source>
        <dbReference type="Pfam" id="PF03221"/>
    </source>
</evidence>
<feature type="non-terminal residue" evidence="3">
    <location>
        <position position="55"/>
    </location>
</feature>
<organism evidence="3 4">
    <name type="scientific">Stegodyphus mimosarum</name>
    <name type="common">African social velvet spider</name>
    <dbReference type="NCBI Taxonomy" id="407821"/>
    <lineage>
        <taxon>Eukaryota</taxon>
        <taxon>Metazoa</taxon>
        <taxon>Ecdysozoa</taxon>
        <taxon>Arthropoda</taxon>
        <taxon>Chelicerata</taxon>
        <taxon>Arachnida</taxon>
        <taxon>Araneae</taxon>
        <taxon>Araneomorphae</taxon>
        <taxon>Entelegynae</taxon>
        <taxon>Eresoidea</taxon>
        <taxon>Eresidae</taxon>
        <taxon>Stegodyphus</taxon>
    </lineage>
</organism>
<evidence type="ECO:0000313" key="3">
    <source>
        <dbReference type="EMBL" id="KFM66247.1"/>
    </source>
</evidence>
<dbReference type="Gene3D" id="1.10.10.60">
    <property type="entry name" value="Homeodomain-like"/>
    <property type="match status" value="1"/>
</dbReference>
<proteinExistence type="predicted"/>
<dbReference type="AlphaFoldDB" id="A0A087TMA8"/>
<keyword evidence="4" id="KW-1185">Reference proteome</keyword>
<sequence>MAMKKCSVRRGIVCWPDLDNSIAEWVQEQRQNCYITGNVIRAYTLKFALANPKQF</sequence>
<keyword evidence="1" id="KW-0238">DNA-binding</keyword>
<feature type="domain" description="HTH CENPB-type" evidence="2">
    <location>
        <begin position="15"/>
        <end position="50"/>
    </location>
</feature>
<protein>
    <recommendedName>
        <fullName evidence="2">HTH CENPB-type domain-containing protein</fullName>
    </recommendedName>
</protein>
<dbReference type="InterPro" id="IPR006600">
    <property type="entry name" value="HTH_CenpB_DNA-bd_dom"/>
</dbReference>